<proteinExistence type="predicted"/>
<dbReference type="Proteomes" id="UP000887565">
    <property type="component" value="Unplaced"/>
</dbReference>
<evidence type="ECO:0000313" key="2">
    <source>
        <dbReference type="WBParaSite" id="nRc.2.0.1.t12131-RA"/>
    </source>
</evidence>
<sequence length="73" mass="8133">MIDAARSQPKFYSKLWKTFTLQSPEGSSWPHPPIHMDSYVGALQYINAGWSDDSLSGIANRAPLASKHPQAYL</sequence>
<dbReference type="AlphaFoldDB" id="A0A915IFX2"/>
<evidence type="ECO:0000313" key="1">
    <source>
        <dbReference type="Proteomes" id="UP000887565"/>
    </source>
</evidence>
<accession>A0A915IFX2</accession>
<organism evidence="1 2">
    <name type="scientific">Romanomermis culicivorax</name>
    <name type="common">Nematode worm</name>
    <dbReference type="NCBI Taxonomy" id="13658"/>
    <lineage>
        <taxon>Eukaryota</taxon>
        <taxon>Metazoa</taxon>
        <taxon>Ecdysozoa</taxon>
        <taxon>Nematoda</taxon>
        <taxon>Enoplea</taxon>
        <taxon>Dorylaimia</taxon>
        <taxon>Mermithida</taxon>
        <taxon>Mermithoidea</taxon>
        <taxon>Mermithidae</taxon>
        <taxon>Romanomermis</taxon>
    </lineage>
</organism>
<dbReference type="WBParaSite" id="nRc.2.0.1.t12131-RA">
    <property type="protein sequence ID" value="nRc.2.0.1.t12131-RA"/>
    <property type="gene ID" value="nRc.2.0.1.g12131"/>
</dbReference>
<name>A0A915IFX2_ROMCU</name>
<protein>
    <submittedName>
        <fullName evidence="2">Uncharacterized protein</fullName>
    </submittedName>
</protein>
<keyword evidence="1" id="KW-1185">Reference proteome</keyword>
<reference evidence="2" key="1">
    <citation type="submission" date="2022-11" db="UniProtKB">
        <authorList>
            <consortium name="WormBaseParasite"/>
        </authorList>
    </citation>
    <scope>IDENTIFICATION</scope>
</reference>